<sequence>MTFKGPIQQTLLAMFLCSGEKLITVNALIEELWGTTPPATVENALQANISRLRRTLARLEPRRQESRLATRTSGYQFNLERAELDAAKMLETVDSIRARAGNYRRRDVADLREVLALWRGPVFGGLTGGPICQAAVAKYDEYRTAALVMLYEAELAGGEHAKIVPELRELVTENSSQECFSSLLMIALYRSGRQTDALTVARQLRTNLIDELGIEPSPAVQDLERAILNHDIRMRQENTELPWLSYRSGRAA</sequence>
<dbReference type="Proteomes" id="UP000482800">
    <property type="component" value="Unassembled WGS sequence"/>
</dbReference>
<dbReference type="PROSITE" id="PS51755">
    <property type="entry name" value="OMPR_PHOB"/>
    <property type="match status" value="1"/>
</dbReference>
<reference evidence="7 8" key="2">
    <citation type="submission" date="2020-03" db="EMBL/GenBank/DDBJ databases">
        <authorList>
            <person name="Ichikawa N."/>
            <person name="Kimura A."/>
            <person name="Kitahashi Y."/>
            <person name="Uohara A."/>
        </authorList>
    </citation>
    <scope>NUCLEOTIDE SEQUENCE [LARGE SCALE GENOMIC DNA]</scope>
    <source>
        <strain evidence="7 8">NBRC 108639</strain>
    </source>
</reference>
<evidence type="ECO:0000256" key="4">
    <source>
        <dbReference type="ARBA" id="ARBA00023163"/>
    </source>
</evidence>
<dbReference type="InterPro" id="IPR051677">
    <property type="entry name" value="AfsR-DnrI-RedD_regulator"/>
</dbReference>
<keyword evidence="4" id="KW-0804">Transcription</keyword>
<evidence type="ECO:0000256" key="3">
    <source>
        <dbReference type="ARBA" id="ARBA00023125"/>
    </source>
</evidence>
<dbReference type="SUPFAM" id="SSF46894">
    <property type="entry name" value="C-terminal effector domain of the bipartite response regulators"/>
    <property type="match status" value="1"/>
</dbReference>
<accession>A0A6V8KDA2</accession>
<evidence type="ECO:0000256" key="2">
    <source>
        <dbReference type="ARBA" id="ARBA00023015"/>
    </source>
</evidence>
<dbReference type="Pfam" id="PF00486">
    <property type="entry name" value="Trans_reg_C"/>
    <property type="match status" value="1"/>
</dbReference>
<feature type="DNA-binding region" description="OmpR/PhoB-type" evidence="5">
    <location>
        <begin position="1"/>
        <end position="79"/>
    </location>
</feature>
<keyword evidence="8" id="KW-1185">Reference proteome</keyword>
<evidence type="ECO:0000259" key="6">
    <source>
        <dbReference type="PROSITE" id="PS51755"/>
    </source>
</evidence>
<dbReference type="InterPro" id="IPR001867">
    <property type="entry name" value="OmpR/PhoB-type_DNA-bd"/>
</dbReference>
<dbReference type="InterPro" id="IPR011990">
    <property type="entry name" value="TPR-like_helical_dom_sf"/>
</dbReference>
<dbReference type="GO" id="GO:0000160">
    <property type="term" value="P:phosphorelay signal transduction system"/>
    <property type="evidence" value="ECO:0007669"/>
    <property type="project" value="InterPro"/>
</dbReference>
<organism evidence="7 8">
    <name type="scientific">Phytohabitans houttuyneae</name>
    <dbReference type="NCBI Taxonomy" id="1076126"/>
    <lineage>
        <taxon>Bacteria</taxon>
        <taxon>Bacillati</taxon>
        <taxon>Actinomycetota</taxon>
        <taxon>Actinomycetes</taxon>
        <taxon>Micromonosporales</taxon>
        <taxon>Micromonosporaceae</taxon>
    </lineage>
</organism>
<dbReference type="PANTHER" id="PTHR35807:SF1">
    <property type="entry name" value="TRANSCRIPTIONAL REGULATOR REDD"/>
    <property type="match status" value="1"/>
</dbReference>
<dbReference type="InterPro" id="IPR005158">
    <property type="entry name" value="BTAD"/>
</dbReference>
<evidence type="ECO:0000256" key="5">
    <source>
        <dbReference type="PROSITE-ProRule" id="PRU01091"/>
    </source>
</evidence>
<evidence type="ECO:0000256" key="1">
    <source>
        <dbReference type="ARBA" id="ARBA00005820"/>
    </source>
</evidence>
<evidence type="ECO:0000313" key="7">
    <source>
        <dbReference type="EMBL" id="GFJ81420.1"/>
    </source>
</evidence>
<dbReference type="AlphaFoldDB" id="A0A6V8KDA2"/>
<dbReference type="GO" id="GO:0006355">
    <property type="term" value="P:regulation of DNA-templated transcription"/>
    <property type="evidence" value="ECO:0007669"/>
    <property type="project" value="InterPro"/>
</dbReference>
<keyword evidence="3 5" id="KW-0238">DNA-binding</keyword>
<dbReference type="CDD" id="cd15831">
    <property type="entry name" value="BTAD"/>
    <property type="match status" value="1"/>
</dbReference>
<dbReference type="EMBL" id="BLPF01000002">
    <property type="protein sequence ID" value="GFJ81420.1"/>
    <property type="molecule type" value="Genomic_DNA"/>
</dbReference>
<dbReference type="SMART" id="SM01043">
    <property type="entry name" value="BTAD"/>
    <property type="match status" value="1"/>
</dbReference>
<dbReference type="Gene3D" id="1.25.40.10">
    <property type="entry name" value="Tetratricopeptide repeat domain"/>
    <property type="match status" value="1"/>
</dbReference>
<proteinExistence type="inferred from homology"/>
<feature type="domain" description="OmpR/PhoB-type" evidence="6">
    <location>
        <begin position="1"/>
        <end position="79"/>
    </location>
</feature>
<dbReference type="GO" id="GO:0003677">
    <property type="term" value="F:DNA binding"/>
    <property type="evidence" value="ECO:0007669"/>
    <property type="project" value="UniProtKB-UniRule"/>
</dbReference>
<dbReference type="PANTHER" id="PTHR35807">
    <property type="entry name" value="TRANSCRIPTIONAL REGULATOR REDD-RELATED"/>
    <property type="match status" value="1"/>
</dbReference>
<evidence type="ECO:0000313" key="8">
    <source>
        <dbReference type="Proteomes" id="UP000482800"/>
    </source>
</evidence>
<dbReference type="SMART" id="SM00862">
    <property type="entry name" value="Trans_reg_C"/>
    <property type="match status" value="1"/>
</dbReference>
<dbReference type="Gene3D" id="1.10.10.10">
    <property type="entry name" value="Winged helix-like DNA-binding domain superfamily/Winged helix DNA-binding domain"/>
    <property type="match status" value="1"/>
</dbReference>
<comment type="caution">
    <text evidence="7">The sequence shown here is derived from an EMBL/GenBank/DDBJ whole genome shotgun (WGS) entry which is preliminary data.</text>
</comment>
<dbReference type="Pfam" id="PF03704">
    <property type="entry name" value="BTAD"/>
    <property type="match status" value="1"/>
</dbReference>
<dbReference type="InterPro" id="IPR036388">
    <property type="entry name" value="WH-like_DNA-bd_sf"/>
</dbReference>
<protein>
    <submittedName>
        <fullName evidence="7">SARP family transcriptional regulator</fullName>
    </submittedName>
</protein>
<keyword evidence="2" id="KW-0805">Transcription regulation</keyword>
<dbReference type="InterPro" id="IPR016032">
    <property type="entry name" value="Sig_transdc_resp-reg_C-effctor"/>
</dbReference>
<reference evidence="7 8" key="1">
    <citation type="submission" date="2020-03" db="EMBL/GenBank/DDBJ databases">
        <title>Whole genome shotgun sequence of Phytohabitans houttuyneae NBRC 108639.</title>
        <authorList>
            <person name="Komaki H."/>
            <person name="Tamura T."/>
        </authorList>
    </citation>
    <scope>NUCLEOTIDE SEQUENCE [LARGE SCALE GENOMIC DNA]</scope>
    <source>
        <strain evidence="7 8">NBRC 108639</strain>
    </source>
</reference>
<dbReference type="SUPFAM" id="SSF48452">
    <property type="entry name" value="TPR-like"/>
    <property type="match status" value="1"/>
</dbReference>
<comment type="similarity">
    <text evidence="1">Belongs to the AfsR/DnrI/RedD regulatory family.</text>
</comment>
<name>A0A6V8KDA2_9ACTN</name>
<gene>
    <name evidence="7" type="ORF">Phou_056000</name>
</gene>